<dbReference type="Pfam" id="PF13557">
    <property type="entry name" value="Phenol_MetA_deg"/>
    <property type="match status" value="1"/>
</dbReference>
<dbReference type="EMBL" id="FNRA01000004">
    <property type="protein sequence ID" value="SEA61176.1"/>
    <property type="molecule type" value="Genomic_DNA"/>
</dbReference>
<dbReference type="InterPro" id="IPR025737">
    <property type="entry name" value="FApF"/>
</dbReference>
<gene>
    <name evidence="1" type="ORF">SAMN05443550_10494</name>
</gene>
<dbReference type="AlphaFoldDB" id="A0A1H4CL62"/>
<evidence type="ECO:0000313" key="2">
    <source>
        <dbReference type="Proteomes" id="UP000198850"/>
    </source>
</evidence>
<proteinExistence type="predicted"/>
<protein>
    <submittedName>
        <fullName evidence="1">Putative MetA-pathway of phenol degradation</fullName>
    </submittedName>
</protein>
<evidence type="ECO:0000313" key="1">
    <source>
        <dbReference type="EMBL" id="SEA61176.1"/>
    </source>
</evidence>
<dbReference type="OrthoDB" id="1014491at2"/>
<name>A0A1H4CL62_9SPHI</name>
<sequence length="276" mass="31338">MKFKFYFIIIIVITIHPIVSNAQKSYNLFNPVPKDKMRDMETDRPDVTESPFTIDAGHIQYEADLGRLEREKGELTDQHTVLLNQANLKVGLSRITSIQFGFQSFVWQKEKDLQTGENTTGHGIGDVNVRIKQNLIGNDGGNFVLALLPYVKFPTAKYTSDSKYEGGLIVPMQLKLPGEWKLGSQVEADRLKDNEADGMHTELLQSLTISHKLSKNLDGIAETYYRYDFKGHHWANFLDAAAQIEISKNFKIDAGLNYGLQHDAEKNYFIGTAFRF</sequence>
<keyword evidence="2" id="KW-1185">Reference proteome</keyword>
<dbReference type="STRING" id="425514.SAMN05443550_10494"/>
<accession>A0A1H4CL62</accession>
<dbReference type="Proteomes" id="UP000198850">
    <property type="component" value="Unassembled WGS sequence"/>
</dbReference>
<organism evidence="1 2">
    <name type="scientific">Pedobacter hartonius</name>
    <dbReference type="NCBI Taxonomy" id="425514"/>
    <lineage>
        <taxon>Bacteria</taxon>
        <taxon>Pseudomonadati</taxon>
        <taxon>Bacteroidota</taxon>
        <taxon>Sphingobacteriia</taxon>
        <taxon>Sphingobacteriales</taxon>
        <taxon>Sphingobacteriaceae</taxon>
        <taxon>Pedobacter</taxon>
    </lineage>
</organism>
<reference evidence="1 2" key="1">
    <citation type="submission" date="2016-10" db="EMBL/GenBank/DDBJ databases">
        <authorList>
            <person name="de Groot N.N."/>
        </authorList>
    </citation>
    <scope>NUCLEOTIDE SEQUENCE [LARGE SCALE GENOMIC DNA]</scope>
    <source>
        <strain evidence="1 2">DSM 19033</strain>
    </source>
</reference>